<dbReference type="Proteomes" id="UP000256514">
    <property type="component" value="Unassembled WGS sequence"/>
</dbReference>
<organism evidence="1 2">
    <name type="scientific">Helicobacter equorum</name>
    <dbReference type="NCBI Taxonomy" id="361872"/>
    <lineage>
        <taxon>Bacteria</taxon>
        <taxon>Pseudomonadati</taxon>
        <taxon>Campylobacterota</taxon>
        <taxon>Epsilonproteobacteria</taxon>
        <taxon>Campylobacterales</taxon>
        <taxon>Helicobacteraceae</taxon>
        <taxon>Helicobacter</taxon>
    </lineage>
</organism>
<proteinExistence type="predicted"/>
<dbReference type="PIRSF" id="PIRSF016599">
    <property type="entry name" value="Xaa-His_dipept"/>
    <property type="match status" value="1"/>
</dbReference>
<protein>
    <submittedName>
        <fullName evidence="1">Peptidase-di-tripeptidase</fullName>
    </submittedName>
</protein>
<dbReference type="OrthoDB" id="9773892at2"/>
<dbReference type="SUPFAM" id="SSF53187">
    <property type="entry name" value="Zn-dependent exopeptidases"/>
    <property type="match status" value="1"/>
</dbReference>
<comment type="caution">
    <text evidence="1">The sequence shown here is derived from an EMBL/GenBank/DDBJ whole genome shotgun (WGS) entry which is preliminary data.</text>
</comment>
<accession>A0A3D8ISC3</accession>
<evidence type="ECO:0000313" key="2">
    <source>
        <dbReference type="Proteomes" id="UP000256514"/>
    </source>
</evidence>
<name>A0A3D8ISC3_9HELI</name>
<dbReference type="PANTHER" id="PTHR43501">
    <property type="entry name" value="CYTOSOL NON-SPECIFIC DIPEPTIDASE"/>
    <property type="match status" value="1"/>
</dbReference>
<gene>
    <name evidence="1" type="ORF">CQA54_02375</name>
</gene>
<dbReference type="Gene3D" id="3.40.630.10">
    <property type="entry name" value="Zn peptidases"/>
    <property type="match status" value="2"/>
</dbReference>
<dbReference type="PANTHER" id="PTHR43501:SF1">
    <property type="entry name" value="CYTOSOL NON-SPECIFIC DIPEPTIDASE"/>
    <property type="match status" value="1"/>
</dbReference>
<dbReference type="InterPro" id="IPR001160">
    <property type="entry name" value="Peptidase_M20C"/>
</dbReference>
<dbReference type="GO" id="GO:0005829">
    <property type="term" value="C:cytosol"/>
    <property type="evidence" value="ECO:0007669"/>
    <property type="project" value="TreeGrafter"/>
</dbReference>
<dbReference type="GO" id="GO:0006508">
    <property type="term" value="P:proteolysis"/>
    <property type="evidence" value="ECO:0007669"/>
    <property type="project" value="InterPro"/>
</dbReference>
<dbReference type="EMBL" id="NXLT01000002">
    <property type="protein sequence ID" value="RDU67795.1"/>
    <property type="molecule type" value="Genomic_DNA"/>
</dbReference>
<dbReference type="PRINTS" id="PR00934">
    <property type="entry name" value="XHISDIPTASE"/>
</dbReference>
<reference evidence="1 2" key="1">
    <citation type="submission" date="2018-04" db="EMBL/GenBank/DDBJ databases">
        <title>Novel Campyloabacter and Helicobacter Species and Strains.</title>
        <authorList>
            <person name="Mannion A.J."/>
            <person name="Shen Z."/>
            <person name="Fox J.G."/>
        </authorList>
    </citation>
    <scope>NUCLEOTIDE SEQUENCE [LARGE SCALE GENOMIC DNA]</scope>
    <source>
        <strain evidence="1 2">MIT 12-6600</strain>
    </source>
</reference>
<dbReference type="GO" id="GO:0070573">
    <property type="term" value="F:metallodipeptidase activity"/>
    <property type="evidence" value="ECO:0007669"/>
    <property type="project" value="TreeGrafter"/>
</dbReference>
<keyword evidence="2" id="KW-1185">Reference proteome</keyword>
<sequence>MMYQKVLAYFSQICAIPHGSFHTQELFLYLTKTLENLGFIVSSDEAYNIYAKKVDSQNTKPVCCLQGHYDMVCVGYAAQNLAIQTYEEDIQGVPYLRAKDSSLGADNGIALACMLALGERMSNFEVLITNNEEVGMLGAKNLHILIESDVLLNLDSEDIHEIVLGCAGGVDINATLHLNPCMKTFDEMFVIRSHGFVGGHSGVDIHKNIPNAIVEFAHFLMDKSVQILALRAGEKRNSIPVGVECVVYGDKDLCAYENAHFSITRIESREHLESLGISIQQTHKVYESKEILLPIIALHSGVYEIESSTKSVVDSLNLSCVHLQDGVLTFELFARANDDTKLVRMQRRIHALLGAFGFGVAYSDFYSAWQRSISDDDALLAILLGLYEANGITPHITQIHAGLECGVLGQRLRELQKPNATKILSIGPTIEFPHSTKERLNLESLRAFVAILQGTLQALGARV</sequence>
<dbReference type="AlphaFoldDB" id="A0A3D8ISC3"/>
<evidence type="ECO:0000313" key="1">
    <source>
        <dbReference type="EMBL" id="RDU67795.1"/>
    </source>
</evidence>